<dbReference type="InterPro" id="IPR036754">
    <property type="entry name" value="YbaK/aa-tRNA-synt-asso_dom_sf"/>
</dbReference>
<dbReference type="RefSeq" id="WP_281146028.1">
    <property type="nucleotide sequence ID" value="NZ_CP123967.1"/>
</dbReference>
<dbReference type="PANTHER" id="PTHR30411">
    <property type="entry name" value="CYTOPLASMIC PROTEIN"/>
    <property type="match status" value="1"/>
</dbReference>
<dbReference type="Pfam" id="PF04073">
    <property type="entry name" value="tRNA_edit"/>
    <property type="match status" value="1"/>
</dbReference>
<evidence type="ECO:0000256" key="2">
    <source>
        <dbReference type="ARBA" id="ARBA00022917"/>
    </source>
</evidence>
<dbReference type="NCBIfam" id="TIGR00011">
    <property type="entry name" value="YbaK_EbsC"/>
    <property type="match status" value="1"/>
</dbReference>
<dbReference type="Gene3D" id="3.90.960.10">
    <property type="entry name" value="YbaK/aminoacyl-tRNA synthetase-associated domain"/>
    <property type="match status" value="1"/>
</dbReference>
<comment type="similarity">
    <text evidence="1 4">Belongs to the prolyl-tRNA editing family. YbaK/EbsC subfamily.</text>
</comment>
<evidence type="ECO:0000259" key="5">
    <source>
        <dbReference type="Pfam" id="PF04073"/>
    </source>
</evidence>
<organism evidence="6 7">
    <name type="scientific">Tessaracoccus lacteus</name>
    <dbReference type="NCBI Taxonomy" id="3041766"/>
    <lineage>
        <taxon>Bacteria</taxon>
        <taxon>Bacillati</taxon>
        <taxon>Actinomycetota</taxon>
        <taxon>Actinomycetes</taxon>
        <taxon>Propionibacteriales</taxon>
        <taxon>Propionibacteriaceae</taxon>
        <taxon>Tessaracoccus</taxon>
    </lineage>
</organism>
<dbReference type="EC" id="4.2.-.-" evidence="4"/>
<dbReference type="InterPro" id="IPR007214">
    <property type="entry name" value="YbaK/aa-tRNA-synth-assoc-dom"/>
</dbReference>
<keyword evidence="3 4" id="KW-0456">Lyase</keyword>
<dbReference type="SUPFAM" id="SSF55826">
    <property type="entry name" value="YbaK/ProRS associated domain"/>
    <property type="match status" value="1"/>
</dbReference>
<dbReference type="PIRSF" id="PIRSF006181">
    <property type="entry name" value="EbsC_YbaK"/>
    <property type="match status" value="1"/>
</dbReference>
<evidence type="ECO:0000256" key="1">
    <source>
        <dbReference type="ARBA" id="ARBA00009798"/>
    </source>
</evidence>
<feature type="domain" description="YbaK/aminoacyl-tRNA synthetase-associated" evidence="5">
    <location>
        <begin position="38"/>
        <end position="150"/>
    </location>
</feature>
<keyword evidence="2 4" id="KW-0648">Protein biosynthesis</keyword>
<dbReference type="CDD" id="cd00002">
    <property type="entry name" value="YbaK_deacylase"/>
    <property type="match status" value="1"/>
</dbReference>
<dbReference type="Proteomes" id="UP001244136">
    <property type="component" value="Chromosome"/>
</dbReference>
<proteinExistence type="inferred from homology"/>
<sequence>MARRQQGTPALKALEAAGVEFVTHEYEHDPRADSFGLEAAEALGFPAARVFKTLLATNGQALVVGVVPVTGRLNLKSLAHAAGHKKLEMADPRLAERRTGMVVGGISPVGHQRRLPTVLDASAMSHDTILVSGGRRGLDVELAPGDLVRLTGATVADIAAG</sequence>
<protein>
    <recommendedName>
        <fullName evidence="4">Cys-tRNA(Pro)/Cys-tRNA(Cys) deacylase</fullName>
        <ecNumber evidence="4">4.2.-.-</ecNumber>
    </recommendedName>
</protein>
<evidence type="ECO:0000256" key="4">
    <source>
        <dbReference type="PIRNR" id="PIRNR006181"/>
    </source>
</evidence>
<evidence type="ECO:0000313" key="7">
    <source>
        <dbReference type="Proteomes" id="UP001244136"/>
    </source>
</evidence>
<keyword evidence="7" id="KW-1185">Reference proteome</keyword>
<evidence type="ECO:0000313" key="6">
    <source>
        <dbReference type="EMBL" id="WGT48396.1"/>
    </source>
</evidence>
<evidence type="ECO:0000256" key="3">
    <source>
        <dbReference type="ARBA" id="ARBA00023239"/>
    </source>
</evidence>
<dbReference type="EMBL" id="CP123967">
    <property type="protein sequence ID" value="WGT48396.1"/>
    <property type="molecule type" value="Genomic_DNA"/>
</dbReference>
<name>A0ABY8Q0Q1_9ACTN</name>
<dbReference type="PANTHER" id="PTHR30411:SF0">
    <property type="entry name" value="CYS-TRNA(PRO)_CYS-TRNA(CYS) DEACYLASE YBAK"/>
    <property type="match status" value="1"/>
</dbReference>
<accession>A0ABY8Q0Q1</accession>
<gene>
    <name evidence="6" type="primary">ybaK</name>
    <name evidence="6" type="ORF">QH948_06560</name>
</gene>
<reference evidence="6 7" key="1">
    <citation type="journal article" date="2008" name="Int. J. Syst. Evol. Microbiol.">
        <title>Tessaracoccus flavescens sp. nov., isolated from marine sediment.</title>
        <authorList>
            <person name="Lee D.W."/>
            <person name="Lee S.D."/>
        </authorList>
    </citation>
    <scope>NUCLEOTIDE SEQUENCE [LARGE SCALE GENOMIC DNA]</scope>
    <source>
        <strain evidence="6 7">T21</strain>
    </source>
</reference>
<dbReference type="InterPro" id="IPR004369">
    <property type="entry name" value="Prolyl-tRNA_editing_YbaK/EbsC"/>
</dbReference>